<comment type="caution">
    <text evidence="2">The sequence shown here is derived from an EMBL/GenBank/DDBJ whole genome shotgun (WGS) entry which is preliminary data.</text>
</comment>
<dbReference type="EMBL" id="MLAK01000556">
    <property type="protein sequence ID" value="OHT12751.1"/>
    <property type="molecule type" value="Genomic_DNA"/>
</dbReference>
<gene>
    <name evidence="2" type="ORF">TRFO_17294</name>
</gene>
<feature type="compositionally biased region" description="Low complexity" evidence="1">
    <location>
        <begin position="129"/>
        <end position="147"/>
    </location>
</feature>
<feature type="compositionally biased region" description="Basic and acidic residues" evidence="1">
    <location>
        <begin position="70"/>
        <end position="83"/>
    </location>
</feature>
<sequence>MEKLPFDSTTEYRTSFTWRNKPKEASYDPYEDIVDRMMQTQFISNSPTKHIEEDPYELIVQRKMNEMFQEEEKPQSQHSDADSFHSNGRHSHSHSRSNSRGHSREQSREHSRVNSRSQSRTQNRKDFDNNSVCSKSSSRSNHSAHSNKVVETNYNNFQENMSYSSNSEEPVYMQKPQQPTIVIQKKYDASHLNKKQRVETKTEYTGNVRPVFFRNPEHASEKEKKHLYGPFFVSWPKNKAMPVEYAELQKVYNKHHY</sequence>
<dbReference type="Proteomes" id="UP000179807">
    <property type="component" value="Unassembled WGS sequence"/>
</dbReference>
<dbReference type="AlphaFoldDB" id="A0A1J4KN55"/>
<protein>
    <submittedName>
        <fullName evidence="2">Uncharacterized protein</fullName>
    </submittedName>
</protein>
<accession>A0A1J4KN55</accession>
<evidence type="ECO:0000313" key="3">
    <source>
        <dbReference type="Proteomes" id="UP000179807"/>
    </source>
</evidence>
<keyword evidence="3" id="KW-1185">Reference proteome</keyword>
<name>A0A1J4KN55_9EUKA</name>
<dbReference type="RefSeq" id="XP_068365887.1">
    <property type="nucleotide sequence ID" value="XM_068499500.1"/>
</dbReference>
<organism evidence="2 3">
    <name type="scientific">Tritrichomonas foetus</name>
    <dbReference type="NCBI Taxonomy" id="1144522"/>
    <lineage>
        <taxon>Eukaryota</taxon>
        <taxon>Metamonada</taxon>
        <taxon>Parabasalia</taxon>
        <taxon>Tritrichomonadida</taxon>
        <taxon>Tritrichomonadidae</taxon>
        <taxon>Tritrichomonas</taxon>
    </lineage>
</organism>
<reference evidence="2" key="1">
    <citation type="submission" date="2016-10" db="EMBL/GenBank/DDBJ databases">
        <authorList>
            <person name="Benchimol M."/>
            <person name="Almeida L.G."/>
            <person name="Vasconcelos A.T."/>
            <person name="Perreira-Neves A."/>
            <person name="Rosa I.A."/>
            <person name="Tasca T."/>
            <person name="Bogo M.R."/>
            <person name="de Souza W."/>
        </authorList>
    </citation>
    <scope>NUCLEOTIDE SEQUENCE [LARGE SCALE GENOMIC DNA]</scope>
    <source>
        <strain evidence="2">K</strain>
    </source>
</reference>
<dbReference type="VEuPathDB" id="TrichDB:TRFO_17294"/>
<feature type="compositionally biased region" description="Basic and acidic residues" evidence="1">
    <location>
        <begin position="102"/>
        <end position="112"/>
    </location>
</feature>
<feature type="compositionally biased region" description="Basic residues" evidence="1">
    <location>
        <begin position="87"/>
        <end position="101"/>
    </location>
</feature>
<evidence type="ECO:0000256" key="1">
    <source>
        <dbReference type="SAM" id="MobiDB-lite"/>
    </source>
</evidence>
<evidence type="ECO:0000313" key="2">
    <source>
        <dbReference type="EMBL" id="OHT12751.1"/>
    </source>
</evidence>
<dbReference type="GeneID" id="94834204"/>
<feature type="region of interest" description="Disordered" evidence="1">
    <location>
        <begin position="69"/>
        <end position="147"/>
    </location>
</feature>
<proteinExistence type="predicted"/>
<dbReference type="OrthoDB" id="10648766at2759"/>